<dbReference type="PANTHER" id="PTHR47964:SF1">
    <property type="entry name" value="ATP-DEPENDENT DNA HELICASE HOMOLOG RECG, CHLOROPLASTIC"/>
    <property type="match status" value="1"/>
</dbReference>
<keyword evidence="9 15" id="KW-0233">DNA recombination</keyword>
<dbReference type="GO" id="GO:0006310">
    <property type="term" value="P:DNA recombination"/>
    <property type="evidence" value="ECO:0007669"/>
    <property type="project" value="UniProtKB-UniRule"/>
</dbReference>
<protein>
    <recommendedName>
        <fullName evidence="2 15">ATP-dependent DNA helicase RecG</fullName>
        <ecNumber evidence="13 15">5.6.2.4</ecNumber>
    </recommendedName>
</protein>
<evidence type="ECO:0000313" key="19">
    <source>
        <dbReference type="Proteomes" id="UP000240974"/>
    </source>
</evidence>
<evidence type="ECO:0000259" key="16">
    <source>
        <dbReference type="PROSITE" id="PS51192"/>
    </source>
</evidence>
<evidence type="ECO:0000256" key="4">
    <source>
        <dbReference type="ARBA" id="ARBA00022763"/>
    </source>
</evidence>
<organism evidence="18 19">
    <name type="scientific">Faecalibacillus intestinalis</name>
    <dbReference type="NCBI Taxonomy" id="1982626"/>
    <lineage>
        <taxon>Bacteria</taxon>
        <taxon>Bacillati</taxon>
        <taxon>Bacillota</taxon>
        <taxon>Erysipelotrichia</taxon>
        <taxon>Erysipelotrichales</taxon>
        <taxon>Coprobacillaceae</taxon>
        <taxon>Faecalibacillus</taxon>
    </lineage>
</organism>
<name>A0A2T3FWT4_9FIRM</name>
<dbReference type="InterPro" id="IPR027417">
    <property type="entry name" value="P-loop_NTPase"/>
</dbReference>
<evidence type="ECO:0000259" key="17">
    <source>
        <dbReference type="PROSITE" id="PS51194"/>
    </source>
</evidence>
<keyword evidence="3 15" id="KW-0547">Nucleotide-binding</keyword>
<evidence type="ECO:0000256" key="6">
    <source>
        <dbReference type="ARBA" id="ARBA00022806"/>
    </source>
</evidence>
<reference evidence="18 19" key="1">
    <citation type="journal article" date="2019" name="Int. J. Syst. Evol. Microbiol.">
        <title>Faecalibacillus intestinalis gen. nov., sp. nov. and Faecalibacillus faecis sp. nov., isolated from human faeces.</title>
        <authorList>
            <person name="Seo B."/>
            <person name="Jeon K."/>
            <person name="Baek I."/>
            <person name="Lee Y.M."/>
            <person name="Baek K."/>
            <person name="Ko G."/>
        </authorList>
    </citation>
    <scope>NUCLEOTIDE SEQUENCE [LARGE SCALE GENOMIC DNA]</scope>
    <source>
        <strain evidence="18 19">SNUG30099</strain>
    </source>
</reference>
<dbReference type="EC" id="5.6.2.4" evidence="13 15"/>
<evidence type="ECO:0000256" key="5">
    <source>
        <dbReference type="ARBA" id="ARBA00022801"/>
    </source>
</evidence>
<dbReference type="SUPFAM" id="SSF50249">
    <property type="entry name" value="Nucleic acid-binding proteins"/>
    <property type="match status" value="1"/>
</dbReference>
<feature type="domain" description="Helicase ATP-binding" evidence="16">
    <location>
        <begin position="261"/>
        <end position="422"/>
    </location>
</feature>
<keyword evidence="4 15" id="KW-0227">DNA damage</keyword>
<keyword evidence="19" id="KW-1185">Reference proteome</keyword>
<dbReference type="EMBL" id="PYLQ01000016">
    <property type="protein sequence ID" value="PST39739.1"/>
    <property type="molecule type" value="Genomic_DNA"/>
</dbReference>
<dbReference type="NCBIfam" id="TIGR00643">
    <property type="entry name" value="recG"/>
    <property type="match status" value="1"/>
</dbReference>
<evidence type="ECO:0000256" key="11">
    <source>
        <dbReference type="ARBA" id="ARBA00023235"/>
    </source>
</evidence>
<dbReference type="RefSeq" id="WP_107030288.1">
    <property type="nucleotide sequence ID" value="NZ_PYLQ01000016.1"/>
</dbReference>
<dbReference type="InterPro" id="IPR011545">
    <property type="entry name" value="DEAD/DEAH_box_helicase_dom"/>
</dbReference>
<keyword evidence="8" id="KW-0238">DNA-binding</keyword>
<proteinExistence type="inferred from homology"/>
<comment type="catalytic activity">
    <reaction evidence="14 15">
        <text>ATP + H2O = ADP + phosphate + H(+)</text>
        <dbReference type="Rhea" id="RHEA:13065"/>
        <dbReference type="ChEBI" id="CHEBI:15377"/>
        <dbReference type="ChEBI" id="CHEBI:15378"/>
        <dbReference type="ChEBI" id="CHEBI:30616"/>
        <dbReference type="ChEBI" id="CHEBI:43474"/>
        <dbReference type="ChEBI" id="CHEBI:456216"/>
        <dbReference type="EC" id="5.6.2.4"/>
    </reaction>
</comment>
<evidence type="ECO:0000256" key="14">
    <source>
        <dbReference type="ARBA" id="ARBA00048988"/>
    </source>
</evidence>
<dbReference type="GO" id="GO:0016887">
    <property type="term" value="F:ATP hydrolysis activity"/>
    <property type="evidence" value="ECO:0007669"/>
    <property type="project" value="RHEA"/>
</dbReference>
<dbReference type="GO" id="GO:0006281">
    <property type="term" value="P:DNA repair"/>
    <property type="evidence" value="ECO:0007669"/>
    <property type="project" value="UniProtKB-UniRule"/>
</dbReference>
<evidence type="ECO:0000256" key="3">
    <source>
        <dbReference type="ARBA" id="ARBA00022741"/>
    </source>
</evidence>
<dbReference type="InterPro" id="IPR033454">
    <property type="entry name" value="RecG_wedge"/>
</dbReference>
<keyword evidence="7 15" id="KW-0067">ATP-binding</keyword>
<evidence type="ECO:0000313" key="18">
    <source>
        <dbReference type="EMBL" id="PST39739.1"/>
    </source>
</evidence>
<dbReference type="InterPro" id="IPR047112">
    <property type="entry name" value="RecG/Mfd"/>
</dbReference>
<keyword evidence="5 15" id="KW-0378">Hydrolase</keyword>
<dbReference type="PROSITE" id="PS51192">
    <property type="entry name" value="HELICASE_ATP_BIND_1"/>
    <property type="match status" value="1"/>
</dbReference>
<keyword evidence="11" id="KW-0413">Isomerase</keyword>
<dbReference type="Gene3D" id="3.40.50.300">
    <property type="entry name" value="P-loop containing nucleotide triphosphate hydrolases"/>
    <property type="match status" value="2"/>
</dbReference>
<evidence type="ECO:0000256" key="13">
    <source>
        <dbReference type="ARBA" id="ARBA00034808"/>
    </source>
</evidence>
<evidence type="ECO:0000256" key="10">
    <source>
        <dbReference type="ARBA" id="ARBA00023204"/>
    </source>
</evidence>
<comment type="caution">
    <text evidence="18">The sequence shown here is derived from an EMBL/GenBank/DDBJ whole genome shotgun (WGS) entry which is preliminary data.</text>
</comment>
<dbReference type="Pfam" id="PF17191">
    <property type="entry name" value="RecG_wedge"/>
    <property type="match status" value="1"/>
</dbReference>
<dbReference type="PROSITE" id="PS51194">
    <property type="entry name" value="HELICASE_CTER"/>
    <property type="match status" value="1"/>
</dbReference>
<accession>A0A2T3FWT4</accession>
<dbReference type="Pfam" id="PF19833">
    <property type="entry name" value="RecG_dom3_C"/>
    <property type="match status" value="1"/>
</dbReference>
<dbReference type="NCBIfam" id="NF008168">
    <property type="entry name" value="PRK10917.2-2"/>
    <property type="match status" value="1"/>
</dbReference>
<evidence type="ECO:0000256" key="8">
    <source>
        <dbReference type="ARBA" id="ARBA00023125"/>
    </source>
</evidence>
<keyword evidence="6 15" id="KW-0347">Helicase</keyword>
<dbReference type="InterPro" id="IPR014001">
    <property type="entry name" value="Helicase_ATP-bd"/>
</dbReference>
<dbReference type="Pfam" id="PF00271">
    <property type="entry name" value="Helicase_C"/>
    <property type="match status" value="1"/>
</dbReference>
<comment type="function">
    <text evidence="15">Plays a critical role in recombination and DNA repair. Helps process Holliday junction intermediates to mature products by catalyzing branch migration. Has replication fork regression activity, unwinds stalled or blocked replication forks to make a HJ that can be resolved. Has a DNA unwinding activity characteristic of a DNA helicase with 3'-5' polarity.</text>
</comment>
<keyword evidence="10 15" id="KW-0234">DNA repair</keyword>
<dbReference type="GO" id="GO:0043138">
    <property type="term" value="F:3'-5' DNA helicase activity"/>
    <property type="evidence" value="ECO:0007669"/>
    <property type="project" value="UniProtKB-EC"/>
</dbReference>
<dbReference type="GO" id="GO:0003677">
    <property type="term" value="F:DNA binding"/>
    <property type="evidence" value="ECO:0007669"/>
    <property type="project" value="UniProtKB-KW"/>
</dbReference>
<evidence type="ECO:0000256" key="7">
    <source>
        <dbReference type="ARBA" id="ARBA00022840"/>
    </source>
</evidence>
<evidence type="ECO:0000256" key="15">
    <source>
        <dbReference type="RuleBase" id="RU363016"/>
    </source>
</evidence>
<dbReference type="InterPro" id="IPR045562">
    <property type="entry name" value="RecG_dom3_C"/>
</dbReference>
<dbReference type="SMART" id="SM00490">
    <property type="entry name" value="HELICc"/>
    <property type="match status" value="1"/>
</dbReference>
<dbReference type="InterPro" id="IPR004609">
    <property type="entry name" value="ATP-dep_DNA_helicase_RecG"/>
</dbReference>
<comment type="similarity">
    <text evidence="1 15">Belongs to the helicase family. RecG subfamily.</text>
</comment>
<dbReference type="InterPro" id="IPR001650">
    <property type="entry name" value="Helicase_C-like"/>
</dbReference>
<dbReference type="CDD" id="cd17992">
    <property type="entry name" value="DEXHc_RecG"/>
    <property type="match status" value="1"/>
</dbReference>
<evidence type="ECO:0000256" key="2">
    <source>
        <dbReference type="ARBA" id="ARBA00017846"/>
    </source>
</evidence>
<dbReference type="AlphaFoldDB" id="A0A2T3FWT4"/>
<dbReference type="GO" id="GO:0005524">
    <property type="term" value="F:ATP binding"/>
    <property type="evidence" value="ECO:0007669"/>
    <property type="project" value="UniProtKB-KW"/>
</dbReference>
<dbReference type="SMART" id="SM00487">
    <property type="entry name" value="DEXDc"/>
    <property type="match status" value="1"/>
</dbReference>
<dbReference type="SUPFAM" id="SSF52540">
    <property type="entry name" value="P-loop containing nucleoside triphosphate hydrolases"/>
    <property type="match status" value="2"/>
</dbReference>
<evidence type="ECO:0000256" key="12">
    <source>
        <dbReference type="ARBA" id="ARBA00034617"/>
    </source>
</evidence>
<evidence type="ECO:0000256" key="1">
    <source>
        <dbReference type="ARBA" id="ARBA00007504"/>
    </source>
</evidence>
<feature type="domain" description="Helicase C-terminal" evidence="17">
    <location>
        <begin position="448"/>
        <end position="601"/>
    </location>
</feature>
<dbReference type="Pfam" id="PF00270">
    <property type="entry name" value="DEAD"/>
    <property type="match status" value="1"/>
</dbReference>
<dbReference type="NCBIfam" id="NF008165">
    <property type="entry name" value="PRK10917.1-3"/>
    <property type="match status" value="1"/>
</dbReference>
<sequence>MEYDLKVLKINKNKIEQLNELSIYTVKDLVQHYPYRFEEMLETPLHDESKVIIEAQLIDEPKIFYKGRFSRLTFHVNYHEEPLTITIFNRHFLKKNMQVGMMLTIIGKYSASKKAITASDLKLKNLKEISGITPVYSLKEGLTQKSFQGYVNKALNFYKGHIANIIPLYLCQKYHLIDKEDALFKIHQPQTRSDVISALRYLKYEEFFKFQMTMQYIKQNRTQNIGISKLIDKEKVTHFIEKLPFQLTDDQKKVIDDILIDLTSQKLMYRFVQGDVGSGKTVVAAISLYANYLAGYQGAMMAPTEILALQHYQSLKKMFKKYKINIALLTGHLSQKEKNDIYQQLENGQIDIIIGTHALFQEKVQYNQLGLVITDEQHRFGVEQRKALKDKGNKVDFLVMTATPIPRTLAISLYGDMDVSTIKTLPNGRKKVITKFIKGTSMRPILKDLKDYLLKGGQCYVVCPLVNESEAITGRNASDISKAMAQYFKGQYEVGLVHGQMSDEEKNKIMNAFKENKIQILVSTTVIEVGVDVSNANMMVIYNAERFGLSQLHQLRGRVGRSKEQGYCYLLSEATHSEQKERLEFLENHHDGFEVSEYDLKIRGPGDLLGQKQSGLPTFMIGDIFKDYHILEITRKDAFEAMNQHQDDEKIIKLLSEIKNNLIKNNEYID</sequence>
<evidence type="ECO:0000256" key="9">
    <source>
        <dbReference type="ARBA" id="ARBA00023172"/>
    </source>
</evidence>
<comment type="catalytic activity">
    <reaction evidence="12 15">
        <text>Couples ATP hydrolysis with the unwinding of duplex DNA by translocating in the 3'-5' direction.</text>
        <dbReference type="EC" id="5.6.2.4"/>
    </reaction>
</comment>
<dbReference type="InterPro" id="IPR012340">
    <property type="entry name" value="NA-bd_OB-fold"/>
</dbReference>
<dbReference type="Proteomes" id="UP000240974">
    <property type="component" value="Unassembled WGS sequence"/>
</dbReference>
<gene>
    <name evidence="18" type="ORF">C7U54_10655</name>
</gene>
<dbReference type="PANTHER" id="PTHR47964">
    <property type="entry name" value="ATP-DEPENDENT DNA HELICASE HOMOLOG RECG, CHLOROPLASTIC"/>
    <property type="match status" value="1"/>
</dbReference>